<dbReference type="Pfam" id="PF07719">
    <property type="entry name" value="TPR_2"/>
    <property type="match status" value="1"/>
</dbReference>
<reference evidence="5 6" key="2">
    <citation type="journal article" date="2011" name="Stand. Genomic Sci.">
        <title>Complete genome sequence of Paludibacter propionicigenes type strain (WB4).</title>
        <authorList>
            <person name="Gronow S."/>
            <person name="Munk C."/>
            <person name="Lapidus A."/>
            <person name="Nolan M."/>
            <person name="Lucas S."/>
            <person name="Hammon N."/>
            <person name="Deshpande S."/>
            <person name="Cheng J.F."/>
            <person name="Tapia R."/>
            <person name="Han C."/>
            <person name="Goodwin L."/>
            <person name="Pitluck S."/>
            <person name="Liolios K."/>
            <person name="Ivanova N."/>
            <person name="Mavromatis K."/>
            <person name="Mikhailova N."/>
            <person name="Pati A."/>
            <person name="Chen A."/>
            <person name="Palaniappan K."/>
            <person name="Land M."/>
            <person name="Hauser L."/>
            <person name="Chang Y.J."/>
            <person name="Jeffries C.D."/>
            <person name="Brambilla E."/>
            <person name="Rohde M."/>
            <person name="Goker M."/>
            <person name="Detter J.C."/>
            <person name="Woyke T."/>
            <person name="Bristow J."/>
            <person name="Eisen J.A."/>
            <person name="Markowitz V."/>
            <person name="Hugenholtz P."/>
            <person name="Kyrpides N.C."/>
            <person name="Klenk H.P."/>
        </authorList>
    </citation>
    <scope>NUCLEOTIDE SEQUENCE [LARGE SCALE GENOMIC DNA]</scope>
    <source>
        <strain evidence="6">DSM 17365 / JCM 13257 / WB4</strain>
    </source>
</reference>
<proteinExistence type="predicted"/>
<dbReference type="OrthoDB" id="1465834at2"/>
<dbReference type="STRING" id="694427.Palpr_2844"/>
<dbReference type="RefSeq" id="WP_013446342.1">
    <property type="nucleotide sequence ID" value="NC_014734.1"/>
</dbReference>
<dbReference type="InterPro" id="IPR011990">
    <property type="entry name" value="TPR-like_helical_dom_sf"/>
</dbReference>
<dbReference type="HOGENOM" id="CLU_505982_0_0_10"/>
<dbReference type="InterPro" id="IPR019734">
    <property type="entry name" value="TPR_rpt"/>
</dbReference>
<feature type="repeat" description="TPR" evidence="3">
    <location>
        <begin position="389"/>
        <end position="422"/>
    </location>
</feature>
<dbReference type="PROSITE" id="PS50005">
    <property type="entry name" value="TPR"/>
    <property type="match status" value="1"/>
</dbReference>
<evidence type="ECO:0000256" key="3">
    <source>
        <dbReference type="PROSITE-ProRule" id="PRU00339"/>
    </source>
</evidence>
<dbReference type="AlphaFoldDB" id="E4T8C9"/>
<evidence type="ECO:0000256" key="4">
    <source>
        <dbReference type="SAM" id="SignalP"/>
    </source>
</evidence>
<keyword evidence="4" id="KW-0732">Signal</keyword>
<gene>
    <name evidence="5" type="ordered locus">Palpr_2844</name>
</gene>
<organism evidence="5 6">
    <name type="scientific">Paludibacter propionicigenes (strain DSM 17365 / JCM 13257 / WB4)</name>
    <dbReference type="NCBI Taxonomy" id="694427"/>
    <lineage>
        <taxon>Bacteria</taxon>
        <taxon>Pseudomonadati</taxon>
        <taxon>Bacteroidota</taxon>
        <taxon>Bacteroidia</taxon>
        <taxon>Bacteroidales</taxon>
        <taxon>Paludibacteraceae</taxon>
        <taxon>Paludibacter</taxon>
    </lineage>
</organism>
<name>E4T8C9_PALPW</name>
<dbReference type="SMART" id="SM00028">
    <property type="entry name" value="TPR"/>
    <property type="match status" value="2"/>
</dbReference>
<dbReference type="Proteomes" id="UP000008718">
    <property type="component" value="Chromosome"/>
</dbReference>
<feature type="chain" id="PRO_5003189172" evidence="4">
    <location>
        <begin position="23"/>
        <end position="567"/>
    </location>
</feature>
<reference key="1">
    <citation type="submission" date="2010-11" db="EMBL/GenBank/DDBJ databases">
        <title>The complete genome of Paludibacter propionicigenes DSM 17365.</title>
        <authorList>
            <consortium name="US DOE Joint Genome Institute (JGI-PGF)"/>
            <person name="Lucas S."/>
            <person name="Copeland A."/>
            <person name="Lapidus A."/>
            <person name="Bruce D."/>
            <person name="Goodwin L."/>
            <person name="Pitluck S."/>
            <person name="Kyrpides N."/>
            <person name="Mavromatis K."/>
            <person name="Ivanova N."/>
            <person name="Munk A.C."/>
            <person name="Brettin T."/>
            <person name="Detter J.C."/>
            <person name="Han C."/>
            <person name="Tapia R."/>
            <person name="Land M."/>
            <person name="Hauser L."/>
            <person name="Markowitz V."/>
            <person name="Cheng J.-F."/>
            <person name="Hugenholtz P."/>
            <person name="Woyke T."/>
            <person name="Wu D."/>
            <person name="Gronow S."/>
            <person name="Wellnitz S."/>
            <person name="Brambilla E."/>
            <person name="Klenk H.-P."/>
            <person name="Eisen J.A."/>
        </authorList>
    </citation>
    <scope>NUCLEOTIDE SEQUENCE</scope>
    <source>
        <strain>WB4</strain>
    </source>
</reference>
<dbReference type="eggNOG" id="COG0457">
    <property type="taxonomic scope" value="Bacteria"/>
</dbReference>
<dbReference type="SUPFAM" id="SSF48452">
    <property type="entry name" value="TPR-like"/>
    <property type="match status" value="1"/>
</dbReference>
<dbReference type="KEGG" id="ppn:Palpr_2844"/>
<sequence length="567" mass="61818">MRKQLFFAVSMVLALFFSSCTKDMTALDPSLFKCNPNPLEVKGGKVDATVTGTFPVKYFTKKATVTVTPVLKFEGKEVKGTPVTFQGEKVVGNNQTISYKLGGTYTLKASFNYVPEMAKSELYLEFNVVTKKKTYQIPSVKVADGVVATSQLVSTKASELTPVIIADKFQRVIQQMQEADIMFLIQQSKLRKTETSSADVVALTKKIKEVSDSQNQKVSAFEISGYASPDGGMKLNTNLAEKREAVTAEFLNKELKKLKASVKIDSKFTAEDWAGFQALLEKSNIQDKQVILRVLTMYTDPEQREREIKNLSVAFKSIAEEILPKLRRSRLNLTVDVTGKSDAEITKLASEDPSKLSVDELLYAATLTNDLAAKAAIYQKVTEVYPTDARGFNNLGVVKYQQGNVEDASRYFAKALALDSKSADVNYNSALTSLAKGDLTAAEESFGKAAGTSGNISQGLGTIYTIKGDYAKAKTYYGSVASNNAALLQILNADYSAARNTLSAVAKPNATTAYLGAVIGARTNDRDAVYSNLKNAVKLDSSYALKAAKDIEFSKFATDETFLSILK</sequence>
<keyword evidence="6" id="KW-1185">Reference proteome</keyword>
<protein>
    <submittedName>
        <fullName evidence="5">Tetratricopeptide TPR_1 repeat-containing protein</fullName>
    </submittedName>
</protein>
<dbReference type="EMBL" id="CP002345">
    <property type="protein sequence ID" value="ADQ80973.1"/>
    <property type="molecule type" value="Genomic_DNA"/>
</dbReference>
<feature type="signal peptide" evidence="4">
    <location>
        <begin position="1"/>
        <end position="22"/>
    </location>
</feature>
<keyword evidence="2 3" id="KW-0802">TPR repeat</keyword>
<dbReference type="PROSITE" id="PS51257">
    <property type="entry name" value="PROKAR_LIPOPROTEIN"/>
    <property type="match status" value="1"/>
</dbReference>
<dbReference type="Gene3D" id="1.25.40.10">
    <property type="entry name" value="Tetratricopeptide repeat domain"/>
    <property type="match status" value="1"/>
</dbReference>
<keyword evidence="1" id="KW-0677">Repeat</keyword>
<evidence type="ECO:0000313" key="5">
    <source>
        <dbReference type="EMBL" id="ADQ80973.1"/>
    </source>
</evidence>
<dbReference type="InterPro" id="IPR013105">
    <property type="entry name" value="TPR_2"/>
</dbReference>
<accession>E4T8C9</accession>
<evidence type="ECO:0000313" key="6">
    <source>
        <dbReference type="Proteomes" id="UP000008718"/>
    </source>
</evidence>
<evidence type="ECO:0000256" key="2">
    <source>
        <dbReference type="ARBA" id="ARBA00022803"/>
    </source>
</evidence>
<evidence type="ECO:0000256" key="1">
    <source>
        <dbReference type="ARBA" id="ARBA00022737"/>
    </source>
</evidence>